<feature type="compositionally biased region" description="Polar residues" evidence="1">
    <location>
        <begin position="493"/>
        <end position="506"/>
    </location>
</feature>
<feature type="region of interest" description="Disordered" evidence="1">
    <location>
        <begin position="415"/>
        <end position="575"/>
    </location>
</feature>
<dbReference type="OrthoDB" id="2128042at2759"/>
<feature type="compositionally biased region" description="Gly residues" evidence="1">
    <location>
        <begin position="464"/>
        <end position="480"/>
    </location>
</feature>
<feature type="compositionally biased region" description="Gly residues" evidence="1">
    <location>
        <begin position="538"/>
        <end position="557"/>
    </location>
</feature>
<keyword evidence="2" id="KW-0812">Transmembrane</keyword>
<name>A0A9P6UL66_9FUNG</name>
<dbReference type="EMBL" id="JAAAIN010000926">
    <property type="protein sequence ID" value="KAG0309569.1"/>
    <property type="molecule type" value="Genomic_DNA"/>
</dbReference>
<comment type="caution">
    <text evidence="3">The sequence shown here is derived from an EMBL/GenBank/DDBJ whole genome shotgun (WGS) entry which is preliminary data.</text>
</comment>
<feature type="transmembrane region" description="Helical" evidence="2">
    <location>
        <begin position="87"/>
        <end position="105"/>
    </location>
</feature>
<protein>
    <recommendedName>
        <fullName evidence="5">Vacuolar membrane protein</fullName>
    </recommendedName>
</protein>
<keyword evidence="2" id="KW-0472">Membrane</keyword>
<feature type="transmembrane region" description="Helical" evidence="2">
    <location>
        <begin position="225"/>
        <end position="245"/>
    </location>
</feature>
<feature type="region of interest" description="Disordered" evidence="1">
    <location>
        <begin position="271"/>
        <end position="397"/>
    </location>
</feature>
<dbReference type="GO" id="GO:0015079">
    <property type="term" value="F:potassium ion transmembrane transporter activity"/>
    <property type="evidence" value="ECO:0007669"/>
    <property type="project" value="InterPro"/>
</dbReference>
<dbReference type="PANTHER" id="PTHR36424:SF1">
    <property type="entry name" value="LOW AFFINITY K(+) TRANSPORTER 1-RELATED"/>
    <property type="match status" value="1"/>
</dbReference>
<reference evidence="3" key="1">
    <citation type="journal article" date="2020" name="Fungal Divers.">
        <title>Resolving the Mortierellaceae phylogeny through synthesis of multi-gene phylogenetics and phylogenomics.</title>
        <authorList>
            <person name="Vandepol N."/>
            <person name="Liber J."/>
            <person name="Desiro A."/>
            <person name="Na H."/>
            <person name="Kennedy M."/>
            <person name="Barry K."/>
            <person name="Grigoriev I.V."/>
            <person name="Miller A.N."/>
            <person name="O'Donnell K."/>
            <person name="Stajich J.E."/>
            <person name="Bonito G."/>
        </authorList>
    </citation>
    <scope>NUCLEOTIDE SEQUENCE</scope>
    <source>
        <strain evidence="3">NVP60</strain>
    </source>
</reference>
<dbReference type="Proteomes" id="UP000823405">
    <property type="component" value="Unassembled WGS sequence"/>
</dbReference>
<evidence type="ECO:0000256" key="2">
    <source>
        <dbReference type="SAM" id="Phobius"/>
    </source>
</evidence>
<organism evidence="3 4">
    <name type="scientific">Linnemannia gamsii</name>
    <dbReference type="NCBI Taxonomy" id="64522"/>
    <lineage>
        <taxon>Eukaryota</taxon>
        <taxon>Fungi</taxon>
        <taxon>Fungi incertae sedis</taxon>
        <taxon>Mucoromycota</taxon>
        <taxon>Mortierellomycotina</taxon>
        <taxon>Mortierellomycetes</taxon>
        <taxon>Mortierellales</taxon>
        <taxon>Mortierellaceae</taxon>
        <taxon>Linnemannia</taxon>
    </lineage>
</organism>
<evidence type="ECO:0000313" key="4">
    <source>
        <dbReference type="Proteomes" id="UP000823405"/>
    </source>
</evidence>
<proteinExistence type="predicted"/>
<accession>A0A9P6UL66</accession>
<feature type="transmembrane region" description="Helical" evidence="2">
    <location>
        <begin position="33"/>
        <end position="57"/>
    </location>
</feature>
<dbReference type="AlphaFoldDB" id="A0A9P6UL66"/>
<feature type="compositionally biased region" description="Polar residues" evidence="1">
    <location>
        <begin position="340"/>
        <end position="349"/>
    </location>
</feature>
<keyword evidence="2" id="KW-1133">Transmembrane helix</keyword>
<feature type="compositionally biased region" description="Polar residues" evidence="1">
    <location>
        <begin position="445"/>
        <end position="455"/>
    </location>
</feature>
<evidence type="ECO:0000256" key="1">
    <source>
        <dbReference type="SAM" id="MobiDB-lite"/>
    </source>
</evidence>
<dbReference type="GO" id="GO:0005886">
    <property type="term" value="C:plasma membrane"/>
    <property type="evidence" value="ECO:0007669"/>
    <property type="project" value="InterPro"/>
</dbReference>
<keyword evidence="4" id="KW-1185">Reference proteome</keyword>
<dbReference type="Pfam" id="PF16944">
    <property type="entry name" value="KCH"/>
    <property type="match status" value="1"/>
</dbReference>
<gene>
    <name evidence="3" type="ORF">BGZ97_013032</name>
</gene>
<sequence length="575" mass="63572">MSSTDWKRQKVQDHKFDFIDVEDYLDNSLSRKLMYSLVFAVVIKGILIYCADLWTAVNLIVSGTWSNNLGVEHNQISFKSINISFEIYKWIFAACIILSFILLAWDMKKAVAIINSRDISYAFTSMIAYRYYAVKSYAHFCLFEQIHDSKKQIDKIAFFCFFTFRGWKRLIFADGPRQVINGIILITVANKNRDKNGNLNPEIWSYGFGVMPTITMGLMTFTLTLWVISVLMMLSAVFLYIPLVIHIRGNLKEFCCHKIDKRIDELVKKKAKSRATEATMNAKTGKGGGGETPLQEPTLPKIAFIEEGRGGGGRASPTPPPAVISKPRLPTPSAVPSPYMNPTATTSSPVLPRKKSPVVAANDPYRHHQQQPPRSFSPAPGARSYTPNPEDDMDSKPLRQDNYQQAYHNRNFQRQYQDPDARSEVGSVVSSHYPPQPQPKFFTTHGRQQSDASILSGSNQGSVVNGGAGGGGYNQYGHGYGQQRPPVKPHPLQQGQVANNINSNRSPYAESVRMSELGQHQQRNPYGGGYPGQARVTGLGGGVGHSSGNGSVVGGGSVVSSGHSYGRPNHGGRQY</sequence>
<dbReference type="InterPro" id="IPR031606">
    <property type="entry name" value="Kch1/2"/>
</dbReference>
<evidence type="ECO:0000313" key="3">
    <source>
        <dbReference type="EMBL" id="KAG0309569.1"/>
    </source>
</evidence>
<evidence type="ECO:0008006" key="5">
    <source>
        <dbReference type="Google" id="ProtNLM"/>
    </source>
</evidence>
<dbReference type="PANTHER" id="PTHR36424">
    <property type="entry name" value="PHEROMONE-REGULATED MEMBRANE PROTEIN 6"/>
    <property type="match status" value="1"/>
</dbReference>